<dbReference type="Pfam" id="PF04230">
    <property type="entry name" value="PS_pyruv_trans"/>
    <property type="match status" value="1"/>
</dbReference>
<dbReference type="Proteomes" id="UP000308430">
    <property type="component" value="Unassembled WGS sequence"/>
</dbReference>
<organism evidence="2 3">
    <name type="scientific">Pseudothauera nasutitermitis</name>
    <dbReference type="NCBI Taxonomy" id="2565930"/>
    <lineage>
        <taxon>Bacteria</taxon>
        <taxon>Pseudomonadati</taxon>
        <taxon>Pseudomonadota</taxon>
        <taxon>Betaproteobacteria</taxon>
        <taxon>Rhodocyclales</taxon>
        <taxon>Zoogloeaceae</taxon>
        <taxon>Pseudothauera</taxon>
    </lineage>
</organism>
<evidence type="ECO:0000313" key="2">
    <source>
        <dbReference type="EMBL" id="THF65687.1"/>
    </source>
</evidence>
<dbReference type="EMBL" id="SSOC01000003">
    <property type="protein sequence ID" value="THF65687.1"/>
    <property type="molecule type" value="Genomic_DNA"/>
</dbReference>
<comment type="caution">
    <text evidence="2">The sequence shown here is derived from an EMBL/GenBank/DDBJ whole genome shotgun (WGS) entry which is preliminary data.</text>
</comment>
<name>A0A4S4B1Y7_9RHOO</name>
<dbReference type="RefSeq" id="WP_136347893.1">
    <property type="nucleotide sequence ID" value="NZ_SSOC01000003.1"/>
</dbReference>
<feature type="domain" description="Polysaccharide pyruvyl transferase" evidence="1">
    <location>
        <begin position="106"/>
        <end position="237"/>
    </location>
</feature>
<sequence length="480" mass="52828">MNYFVIAHRYTAGTNCNLGDSIQSIAVEHLLQDCGVQKTAIGRLIWEELGLPSGHRGILIVQGWFGCRPGTFPLPICDEGILPLFHGFHLNEGSWEYLADNRAFLESMQKHAPIGCRDLGTRDYLRSLGIEAYYSGCLTLALPRRQAPGNPEGIYLIDPLGDIEPHLPAALRDRVVRLEQEGPLPSGKFPMSDEDIATVQSMAHQRLAEIRDRAALVVTRRIHIALPCLAMGIPVVFTFGQPENPRVSMLRQYLPIHTPNDYPTIDWNPPPPDVESEKARMVLMFRHRLQTVERSAGYPTKRLTEEEERQAAAWLDAACRQGMASPAFTATTFSPARFSRARFSRAHFIETAFTPEQLGRLAAGAPLILFGAGAAGIQLKRVLEFFGFAVDRYCDNGVADEDSRTCDGLPVIGFERLLAMPAESIVFISTLAGFAAINAQLVTAGFPAARMAGSPRLIDDFSHFVVPSKTPLGSPGHATR</sequence>
<gene>
    <name evidence="2" type="ORF">E6C76_08995</name>
</gene>
<dbReference type="GO" id="GO:0016740">
    <property type="term" value="F:transferase activity"/>
    <property type="evidence" value="ECO:0007669"/>
    <property type="project" value="UniProtKB-KW"/>
</dbReference>
<keyword evidence="3" id="KW-1185">Reference proteome</keyword>
<dbReference type="OrthoDB" id="5672604at2"/>
<dbReference type="InterPro" id="IPR007345">
    <property type="entry name" value="Polysacch_pyruvyl_Trfase"/>
</dbReference>
<proteinExistence type="predicted"/>
<keyword evidence="2" id="KW-0808">Transferase</keyword>
<protein>
    <submittedName>
        <fullName evidence="2">Polysaccharide pyruvyl transferase family protein</fullName>
    </submittedName>
</protein>
<accession>A0A4S4B1Y7</accession>
<reference evidence="2 3" key="1">
    <citation type="submission" date="2019-04" db="EMBL/GenBank/DDBJ databases">
        <title>Azoarcus nasutitermitis sp. nov. isolated from termite nest.</title>
        <authorList>
            <person name="Lin S.-Y."/>
            <person name="Hameed A."/>
            <person name="Hsu Y.-H."/>
            <person name="Young C.-C."/>
        </authorList>
    </citation>
    <scope>NUCLEOTIDE SEQUENCE [LARGE SCALE GENOMIC DNA]</scope>
    <source>
        <strain evidence="2 3">CC-YHH838</strain>
    </source>
</reference>
<dbReference type="AlphaFoldDB" id="A0A4S4B1Y7"/>
<evidence type="ECO:0000313" key="3">
    <source>
        <dbReference type="Proteomes" id="UP000308430"/>
    </source>
</evidence>
<evidence type="ECO:0000259" key="1">
    <source>
        <dbReference type="Pfam" id="PF04230"/>
    </source>
</evidence>